<name>A0A0E9UTJ8_ANGAN</name>
<protein>
    <submittedName>
        <fullName evidence="1">Uncharacterized protein</fullName>
    </submittedName>
</protein>
<sequence length="35" mass="4093">MNMMLKCKLLALMKQSCNKVICLFIFWRTTQRAGA</sequence>
<organism evidence="1">
    <name type="scientific">Anguilla anguilla</name>
    <name type="common">European freshwater eel</name>
    <name type="synonym">Muraena anguilla</name>
    <dbReference type="NCBI Taxonomy" id="7936"/>
    <lineage>
        <taxon>Eukaryota</taxon>
        <taxon>Metazoa</taxon>
        <taxon>Chordata</taxon>
        <taxon>Craniata</taxon>
        <taxon>Vertebrata</taxon>
        <taxon>Euteleostomi</taxon>
        <taxon>Actinopterygii</taxon>
        <taxon>Neopterygii</taxon>
        <taxon>Teleostei</taxon>
        <taxon>Anguilliformes</taxon>
        <taxon>Anguillidae</taxon>
        <taxon>Anguilla</taxon>
    </lineage>
</organism>
<dbReference type="EMBL" id="GBXM01040319">
    <property type="protein sequence ID" value="JAH68258.1"/>
    <property type="molecule type" value="Transcribed_RNA"/>
</dbReference>
<dbReference type="AlphaFoldDB" id="A0A0E9UTJ8"/>
<proteinExistence type="predicted"/>
<evidence type="ECO:0000313" key="1">
    <source>
        <dbReference type="EMBL" id="JAH68258.1"/>
    </source>
</evidence>
<reference evidence="1" key="2">
    <citation type="journal article" date="2015" name="Fish Shellfish Immunol.">
        <title>Early steps in the European eel (Anguilla anguilla)-Vibrio vulnificus interaction in the gills: Role of the RtxA13 toxin.</title>
        <authorList>
            <person name="Callol A."/>
            <person name="Pajuelo D."/>
            <person name="Ebbesson L."/>
            <person name="Teles M."/>
            <person name="MacKenzie S."/>
            <person name="Amaro C."/>
        </authorList>
    </citation>
    <scope>NUCLEOTIDE SEQUENCE</scope>
</reference>
<accession>A0A0E9UTJ8</accession>
<reference evidence="1" key="1">
    <citation type="submission" date="2014-11" db="EMBL/GenBank/DDBJ databases">
        <authorList>
            <person name="Amaro Gonzalez C."/>
        </authorList>
    </citation>
    <scope>NUCLEOTIDE SEQUENCE</scope>
</reference>